<keyword evidence="3 7" id="KW-1134">Transmembrane beta strand</keyword>
<evidence type="ECO:0000313" key="10">
    <source>
        <dbReference type="EMBL" id="MBB3061337.1"/>
    </source>
</evidence>
<dbReference type="PANTHER" id="PTHR30069:SF46">
    <property type="entry name" value="OAR PROTEIN"/>
    <property type="match status" value="1"/>
</dbReference>
<dbReference type="InterPro" id="IPR039426">
    <property type="entry name" value="TonB-dep_rcpt-like"/>
</dbReference>
<dbReference type="GO" id="GO:0009279">
    <property type="term" value="C:cell outer membrane"/>
    <property type="evidence" value="ECO:0007669"/>
    <property type="project" value="UniProtKB-SubCell"/>
</dbReference>
<keyword evidence="4 7" id="KW-0812">Transmembrane</keyword>
<name>A0A7W4WBQ9_9GAMM</name>
<dbReference type="InterPro" id="IPR013784">
    <property type="entry name" value="Carb-bd-like_fold"/>
</dbReference>
<dbReference type="AlphaFoldDB" id="A0A7W4WBQ9"/>
<dbReference type="SUPFAM" id="SSF56935">
    <property type="entry name" value="Porins"/>
    <property type="match status" value="1"/>
</dbReference>
<dbReference type="SUPFAM" id="SSF49452">
    <property type="entry name" value="Starch-binding domain-like"/>
    <property type="match status" value="1"/>
</dbReference>
<dbReference type="GO" id="GO:0015344">
    <property type="term" value="F:siderophore uptake transmembrane transporter activity"/>
    <property type="evidence" value="ECO:0007669"/>
    <property type="project" value="TreeGrafter"/>
</dbReference>
<keyword evidence="11" id="KW-1185">Reference proteome</keyword>
<evidence type="ECO:0000313" key="11">
    <source>
        <dbReference type="Proteomes" id="UP000535937"/>
    </source>
</evidence>
<gene>
    <name evidence="10" type="ORF">FHS09_002170</name>
</gene>
<protein>
    <submittedName>
        <fullName evidence="10">Outer membrane receptor protein involved in Fe transport</fullName>
    </submittedName>
</protein>
<dbReference type="PANTHER" id="PTHR30069">
    <property type="entry name" value="TONB-DEPENDENT OUTER MEMBRANE RECEPTOR"/>
    <property type="match status" value="1"/>
</dbReference>
<evidence type="ECO:0000256" key="7">
    <source>
        <dbReference type="PROSITE-ProRule" id="PRU01360"/>
    </source>
</evidence>
<dbReference type="RefSeq" id="WP_183459638.1">
    <property type="nucleotide sequence ID" value="NZ_JACHWZ010000009.1"/>
</dbReference>
<evidence type="ECO:0000256" key="4">
    <source>
        <dbReference type="ARBA" id="ARBA00022692"/>
    </source>
</evidence>
<dbReference type="InterPro" id="IPR037066">
    <property type="entry name" value="Plug_dom_sf"/>
</dbReference>
<proteinExistence type="inferred from homology"/>
<evidence type="ECO:0000256" key="6">
    <source>
        <dbReference type="ARBA" id="ARBA00023237"/>
    </source>
</evidence>
<keyword evidence="2 7" id="KW-0813">Transport</keyword>
<dbReference type="InterPro" id="IPR036942">
    <property type="entry name" value="Beta-barrel_TonB_sf"/>
</dbReference>
<dbReference type="Pfam" id="PF13620">
    <property type="entry name" value="CarboxypepD_reg"/>
    <property type="match status" value="1"/>
</dbReference>
<keyword evidence="8" id="KW-0732">Signal</keyword>
<dbReference type="GO" id="GO:0044718">
    <property type="term" value="P:siderophore transmembrane transport"/>
    <property type="evidence" value="ECO:0007669"/>
    <property type="project" value="TreeGrafter"/>
</dbReference>
<dbReference type="EMBL" id="JACHWZ010000009">
    <property type="protein sequence ID" value="MBB3061337.1"/>
    <property type="molecule type" value="Genomic_DNA"/>
</dbReference>
<evidence type="ECO:0000256" key="8">
    <source>
        <dbReference type="SAM" id="SignalP"/>
    </source>
</evidence>
<accession>A0A7W4WBQ9</accession>
<evidence type="ECO:0000256" key="5">
    <source>
        <dbReference type="ARBA" id="ARBA00023136"/>
    </source>
</evidence>
<dbReference type="Proteomes" id="UP000535937">
    <property type="component" value="Unassembled WGS sequence"/>
</dbReference>
<feature type="domain" description="TonB-dependent transporter Oar-like beta-barrel" evidence="9">
    <location>
        <begin position="567"/>
        <end position="943"/>
    </location>
</feature>
<dbReference type="InterPro" id="IPR057601">
    <property type="entry name" value="Oar-like_b-barrel"/>
</dbReference>
<sequence>MIRRNFKRQLLTATIGAVIGSASTLGNFAYAQNNDGAVSGLVREGGSGILVGAQITIINKETGASRTVTAGTGGRYRFSRLPIGNYQIRARKEGFDSVLVENVRVTIGAVTNVDVDLSTGSLEEVVVVADRGSHRIDLTSSESGMTINSAELEFLPVGRSLESVALLAPGAVGGSSAFGGVSFGGASVGENAVFINGLNVSDVETGIDAASAPYAFYEEFQVKTGGYSVEYGRTTGGVVNAVVKRGTNEFQFGAESYYSPDSLRGTGEDSYNRNGQRIFHSSDDESDSWSTSLYVSGPIIQDKLFFFALYEPRNNEQVSYNSSGDTRSESKDDSGFWGGRLDWLIAENHSLELVAFSDKGEEETDRFVDDVFNDTAVEETGGENAIATYTGYFGNNLMARALYGHSETRYVTDNTTGLECNRVYDNRADEEIGCTTDSRFDGRLNSRDALRLDFEYAVGDHLIRFGLDNETRTTEMSRLTTGPDEVYYSIYGINPGDEVNGAVVQGDAYVVARTRNSIGTFDQDTSAYYLEDIWSLNSEMTLTLGLRFDEFDTKDAAGNSFLKIDDMISPRAGFAWDINGDGQSKLFANAGRYYFPIANGLAAREGGGTLDVRNYYELAGLETNTTGAGLTNVTPILGDKLGPTEQFGAAGDGLENTEEFVDNDLEASYQDEFILGYERLLNDEWKIGVRGIYRKFHNAIEDMKINVDTASCGNISGWVFANPGRELTLTRDCGNGPERVTIDLGEAQDFDVNGNPIGGPEAEREYKALELVLKREWFDNWSMDVSYTLSRSEGNYEGGVNSDTENNIPGWTEAGDNVAYLLGNDGRTPNDRTHAFKLRGAYQVNESLTLAANFSLISGRPINARAQGNPFTENTSYDYNYICVANCNADSNGDRVFERLDKGEYGDTDWVTALNMSAFYRTPLYESDLVLGLEVFNLLNSQSVTGVDEIVRYGMATPNDDFLTPTDYQEPRRVQLSARIDF</sequence>
<evidence type="ECO:0000259" key="9">
    <source>
        <dbReference type="Pfam" id="PF25183"/>
    </source>
</evidence>
<evidence type="ECO:0000256" key="3">
    <source>
        <dbReference type="ARBA" id="ARBA00022452"/>
    </source>
</evidence>
<keyword evidence="5 7" id="KW-0472">Membrane</keyword>
<feature type="signal peptide" evidence="8">
    <location>
        <begin position="1"/>
        <end position="31"/>
    </location>
</feature>
<keyword evidence="6 7" id="KW-0998">Cell outer membrane</keyword>
<comment type="caution">
    <text evidence="10">The sequence shown here is derived from an EMBL/GenBank/DDBJ whole genome shotgun (WGS) entry which is preliminary data.</text>
</comment>
<dbReference type="Gene3D" id="2.40.170.20">
    <property type="entry name" value="TonB-dependent receptor, beta-barrel domain"/>
    <property type="match status" value="1"/>
</dbReference>
<feature type="chain" id="PRO_5030812403" evidence="8">
    <location>
        <begin position="32"/>
        <end position="982"/>
    </location>
</feature>
<dbReference type="Gene3D" id="2.170.130.10">
    <property type="entry name" value="TonB-dependent receptor, plug domain"/>
    <property type="match status" value="1"/>
</dbReference>
<dbReference type="GO" id="GO:0030246">
    <property type="term" value="F:carbohydrate binding"/>
    <property type="evidence" value="ECO:0007669"/>
    <property type="project" value="InterPro"/>
</dbReference>
<dbReference type="PROSITE" id="PS52016">
    <property type="entry name" value="TONB_DEPENDENT_REC_3"/>
    <property type="match status" value="1"/>
</dbReference>
<evidence type="ECO:0000256" key="2">
    <source>
        <dbReference type="ARBA" id="ARBA00022448"/>
    </source>
</evidence>
<comment type="subcellular location">
    <subcellularLocation>
        <location evidence="1 7">Cell outer membrane</location>
        <topology evidence="1 7">Multi-pass membrane protein</topology>
    </subcellularLocation>
</comment>
<dbReference type="Gene3D" id="2.60.40.1120">
    <property type="entry name" value="Carboxypeptidase-like, regulatory domain"/>
    <property type="match status" value="1"/>
</dbReference>
<dbReference type="Pfam" id="PF25183">
    <property type="entry name" value="OMP_b-brl_4"/>
    <property type="match status" value="1"/>
</dbReference>
<evidence type="ECO:0000256" key="1">
    <source>
        <dbReference type="ARBA" id="ARBA00004571"/>
    </source>
</evidence>
<keyword evidence="10" id="KW-0675">Receptor</keyword>
<reference evidence="10 11" key="1">
    <citation type="submission" date="2020-08" db="EMBL/GenBank/DDBJ databases">
        <title>Genomic Encyclopedia of Type Strains, Phase III (KMG-III): the genomes of soil and plant-associated and newly described type strains.</title>
        <authorList>
            <person name="Whitman W."/>
        </authorList>
    </citation>
    <scope>NUCLEOTIDE SEQUENCE [LARGE SCALE GENOMIC DNA]</scope>
    <source>
        <strain evidence="10 11">CECT 8799</strain>
    </source>
</reference>
<comment type="similarity">
    <text evidence="7">Belongs to the TonB-dependent receptor family.</text>
</comment>
<organism evidence="10 11">
    <name type="scientific">Microbulbifer rhizosphaerae</name>
    <dbReference type="NCBI Taxonomy" id="1562603"/>
    <lineage>
        <taxon>Bacteria</taxon>
        <taxon>Pseudomonadati</taxon>
        <taxon>Pseudomonadota</taxon>
        <taxon>Gammaproteobacteria</taxon>
        <taxon>Cellvibrionales</taxon>
        <taxon>Microbulbiferaceae</taxon>
        <taxon>Microbulbifer</taxon>
    </lineage>
</organism>